<accession>A0ABZ0HX14</accession>
<dbReference type="Gene3D" id="1.10.3680.10">
    <property type="entry name" value="TerB-like"/>
    <property type="match status" value="1"/>
</dbReference>
<evidence type="ECO:0000313" key="2">
    <source>
        <dbReference type="EMBL" id="WOJ91088.1"/>
    </source>
</evidence>
<keyword evidence="3" id="KW-1185">Reference proteome</keyword>
<sequence length="170" mass="19030">MFDALKTFIAEVTGAEAADRGFGEDDYRLAAVALLVHTANVDGQTDLAERRRLKAIIEERFGLDERATAELIHQAELSDRDAVDFFHFTSVLKRALDEDGRIKIIEMMWEIAFADGAIDELEENTIWRVAELLGVSTRDRVLLRQRVAGQTPPEAEFQSPWSAALAKGRA</sequence>
<reference evidence="2 3" key="1">
    <citation type="submission" date="2023-10" db="EMBL/GenBank/DDBJ databases">
        <title>Novel methanotroph of the genus Methylocapsa from a subarctic wetland.</title>
        <authorList>
            <person name="Belova S.E."/>
            <person name="Oshkin I.Y."/>
            <person name="Miroshnikov K."/>
            <person name="Dedysh S.N."/>
        </authorList>
    </citation>
    <scope>NUCLEOTIDE SEQUENCE [LARGE SCALE GENOMIC DNA]</scope>
    <source>
        <strain evidence="2 3">RX1</strain>
    </source>
</reference>
<feature type="domain" description="Co-chaperone DjlA N-terminal" evidence="1">
    <location>
        <begin position="28"/>
        <end position="145"/>
    </location>
</feature>
<dbReference type="RefSeq" id="WP_407340675.1">
    <property type="nucleotide sequence ID" value="NZ_CP136862.1"/>
</dbReference>
<gene>
    <name evidence="2" type="ORF">RZS28_07355</name>
</gene>
<dbReference type="Pfam" id="PF05099">
    <property type="entry name" value="TerB"/>
    <property type="match status" value="1"/>
</dbReference>
<dbReference type="InterPro" id="IPR007791">
    <property type="entry name" value="DjlA_N"/>
</dbReference>
<protein>
    <submittedName>
        <fullName evidence="2">TerB family tellurite resistance protein</fullName>
    </submittedName>
</protein>
<organism evidence="2 3">
    <name type="scientific">Methylocapsa polymorpha</name>
    <dbReference type="NCBI Taxonomy" id="3080828"/>
    <lineage>
        <taxon>Bacteria</taxon>
        <taxon>Pseudomonadati</taxon>
        <taxon>Pseudomonadota</taxon>
        <taxon>Alphaproteobacteria</taxon>
        <taxon>Hyphomicrobiales</taxon>
        <taxon>Beijerinckiaceae</taxon>
        <taxon>Methylocapsa</taxon>
    </lineage>
</organism>
<dbReference type="Proteomes" id="UP001626536">
    <property type="component" value="Chromosome"/>
</dbReference>
<dbReference type="CDD" id="cd07313">
    <property type="entry name" value="terB_like_2"/>
    <property type="match status" value="1"/>
</dbReference>
<dbReference type="SUPFAM" id="SSF158682">
    <property type="entry name" value="TerB-like"/>
    <property type="match status" value="1"/>
</dbReference>
<dbReference type="InterPro" id="IPR029024">
    <property type="entry name" value="TerB-like"/>
</dbReference>
<evidence type="ECO:0000259" key="1">
    <source>
        <dbReference type="Pfam" id="PF05099"/>
    </source>
</evidence>
<evidence type="ECO:0000313" key="3">
    <source>
        <dbReference type="Proteomes" id="UP001626536"/>
    </source>
</evidence>
<name>A0ABZ0HX14_9HYPH</name>
<dbReference type="EMBL" id="CP136862">
    <property type="protein sequence ID" value="WOJ91088.1"/>
    <property type="molecule type" value="Genomic_DNA"/>
</dbReference>
<proteinExistence type="predicted"/>